<dbReference type="Pfam" id="PF01300">
    <property type="entry name" value="Sua5_yciO_yrdC"/>
    <property type="match status" value="1"/>
</dbReference>
<accession>A0A6P1TBI3</accession>
<evidence type="ECO:0000256" key="1">
    <source>
        <dbReference type="ARBA" id="ARBA00004711"/>
    </source>
</evidence>
<dbReference type="Pfam" id="PF22521">
    <property type="entry name" value="HypF_C_2"/>
    <property type="match status" value="1"/>
</dbReference>
<reference evidence="14 15" key="1">
    <citation type="submission" date="2020-01" db="EMBL/GenBank/DDBJ databases">
        <title>The possibility of degradation of plastic by Microbulbifer hydrolyticus IRE-31.</title>
        <authorList>
            <person name="Liu L."/>
        </authorList>
    </citation>
    <scope>NUCLEOTIDE SEQUENCE [LARGE SCALE GENOMIC DNA]</scope>
    <source>
        <strain evidence="14 15">IRE-31</strain>
    </source>
</reference>
<comment type="function">
    <text evidence="9">Involved in the maturation of [NiFe] hydrogenases. Along with HypE, it catalyzes the synthesis of the CN ligands of the active site iron of [NiFe]-hydrogenases. HypF functions as a carbamoyl transferase using carbamoylphosphate as a substrate and transferring the carboxamido moiety in an ATP-dependent reaction to the thiolate of the C-terminal cysteine of HypE yielding a protein-S-carboxamide.</text>
</comment>
<evidence type="ECO:0000256" key="4">
    <source>
        <dbReference type="ARBA" id="ARBA00022723"/>
    </source>
</evidence>
<dbReference type="Gene3D" id="3.30.420.40">
    <property type="match status" value="1"/>
</dbReference>
<dbReference type="PROSITE" id="PS51163">
    <property type="entry name" value="YRDC"/>
    <property type="match status" value="1"/>
</dbReference>
<dbReference type="InterPro" id="IPR006070">
    <property type="entry name" value="Sua5-like_dom"/>
</dbReference>
<dbReference type="InterPro" id="IPR055128">
    <property type="entry name" value="HypF_C_2"/>
</dbReference>
<dbReference type="GO" id="GO:0016874">
    <property type="term" value="F:ligase activity"/>
    <property type="evidence" value="ECO:0007669"/>
    <property type="project" value="UniProtKB-UniRule"/>
</dbReference>
<dbReference type="AlphaFoldDB" id="A0A6P1TBI3"/>
<evidence type="ECO:0000256" key="5">
    <source>
        <dbReference type="ARBA" id="ARBA00022771"/>
    </source>
</evidence>
<dbReference type="InterPro" id="IPR001792">
    <property type="entry name" value="Acylphosphatase-like_dom"/>
</dbReference>
<feature type="domain" description="Acylphosphatase-like" evidence="11">
    <location>
        <begin position="8"/>
        <end position="94"/>
    </location>
</feature>
<dbReference type="InterPro" id="IPR004421">
    <property type="entry name" value="Carbamoyltransferase_HypF"/>
</dbReference>
<feature type="active site" evidence="10">
    <location>
        <position position="23"/>
    </location>
</feature>
<dbReference type="Gene3D" id="3.30.110.120">
    <property type="match status" value="1"/>
</dbReference>
<dbReference type="Pfam" id="PF17788">
    <property type="entry name" value="HypF_C"/>
    <property type="match status" value="1"/>
</dbReference>
<keyword evidence="5" id="KW-0863">Zinc-finger</keyword>
<comment type="catalytic activity">
    <reaction evidence="10">
        <text>an acyl phosphate + H2O = a carboxylate + phosphate + H(+)</text>
        <dbReference type="Rhea" id="RHEA:14965"/>
        <dbReference type="ChEBI" id="CHEBI:15377"/>
        <dbReference type="ChEBI" id="CHEBI:15378"/>
        <dbReference type="ChEBI" id="CHEBI:29067"/>
        <dbReference type="ChEBI" id="CHEBI:43474"/>
        <dbReference type="ChEBI" id="CHEBI:59918"/>
        <dbReference type="EC" id="3.6.1.7"/>
    </reaction>
</comment>
<dbReference type="NCBIfam" id="TIGR00143">
    <property type="entry name" value="hypF"/>
    <property type="match status" value="1"/>
</dbReference>
<dbReference type="SUPFAM" id="SSF54975">
    <property type="entry name" value="Acylphosphatase/BLUF domain-like"/>
    <property type="match status" value="1"/>
</dbReference>
<dbReference type="InterPro" id="IPR051060">
    <property type="entry name" value="Carbamoyltrans_HypF-like"/>
</dbReference>
<evidence type="ECO:0000256" key="10">
    <source>
        <dbReference type="PROSITE-ProRule" id="PRU00520"/>
    </source>
</evidence>
<feature type="domain" description="YrdC-like" evidence="12">
    <location>
        <begin position="205"/>
        <end position="392"/>
    </location>
</feature>
<comment type="pathway">
    <text evidence="1 9">Protein modification; [NiFe] hydrogenase maturation.</text>
</comment>
<dbReference type="InterPro" id="IPR017945">
    <property type="entry name" value="DHBP_synth_RibB-like_a/b_dom"/>
</dbReference>
<dbReference type="FunFam" id="3.30.420.40:FF:000124">
    <property type="entry name" value="Carbamoyltransferase HypF"/>
    <property type="match status" value="1"/>
</dbReference>
<gene>
    <name evidence="14" type="primary">hypF</name>
    <name evidence="14" type="ORF">GTQ55_08930</name>
    <name evidence="13" type="ORF">HNQ53_000609</name>
</gene>
<dbReference type="PIRSF" id="PIRSF006256">
    <property type="entry name" value="CMPcnvr_hdrg_mat"/>
    <property type="match status" value="1"/>
</dbReference>
<dbReference type="InterPro" id="IPR036046">
    <property type="entry name" value="Acylphosphatase-like_dom_sf"/>
</dbReference>
<evidence type="ECO:0000313" key="13">
    <source>
        <dbReference type="EMBL" id="MBB5210421.1"/>
    </source>
</evidence>
<dbReference type="InterPro" id="IPR011125">
    <property type="entry name" value="Znf_HypF"/>
</dbReference>
<keyword evidence="3" id="KW-0436">Ligase</keyword>
<dbReference type="Pfam" id="PF00708">
    <property type="entry name" value="Acylphosphatase"/>
    <property type="match status" value="1"/>
</dbReference>
<dbReference type="OrthoDB" id="9808093at2"/>
<keyword evidence="4" id="KW-0479">Metal-binding</keyword>
<keyword evidence="15" id="KW-1185">Reference proteome</keyword>
<keyword evidence="6" id="KW-0862">Zinc</keyword>
<dbReference type="PANTHER" id="PTHR42959:SF1">
    <property type="entry name" value="CARBAMOYLTRANSFERASE HYPF"/>
    <property type="match status" value="1"/>
</dbReference>
<evidence type="ECO:0000256" key="6">
    <source>
        <dbReference type="ARBA" id="ARBA00022833"/>
    </source>
</evidence>
<sequence length="779" mass="85541">MSTEQCARKQFEIAGVVQGVGFRPFVYRLAQDCELTGWVANNSNGVYIEVQGTADQLEQFTQRLRRERPPQSRIDRLTSASIRPQSESTFVIRESIATPEANGIVMPDLAPCGECLRELSDPTDRRYRYPFINCTQCGPRYSISEGLPYDRANTAMRHFTLCESCEREYRDPLDRRFHAEPNACPACGPQLQLCDSAGNCLATGDEALQQAVADIDAGKTVALKGVGGFQLLADASSTPAVLKLRSRKHRSHKPFALLFPNMDMVREYCALTQQEERLLCAPQRPIVLVQQREPAHPALSPQVSPRNPDLGIMLPASPLHQLLIEALQRPIVATSGNLSGEPICTENSEARIRLSGIADCFLLHDRPISRPLDDSVLRVMDGKPVMLRRARGYAPVPHVLPQVLSERASGSCDMIALGADFKNSVALARNTTVFASPHIGDLESPVALEVFERAISDFQSFYQAKPHRLLCDAHPGYVSSRWAKNRRTEVIRIQHHIAHFFSCMAEHGHRQSALGICWDGTGYGTDGTVWGGEFLRWDGGAKIQRIASLKSFALPGGERAVRDPYRCAAGLLYELHGKDALQLPVLRDRFSRQEIGYLARMLETDLNSPCCTSAGRLFDAVAALLGLCDEMTFEGQAAMAVEYAARGGESPDNYPFRLTHDGDRWIVDWRPAIKALIEEGADGAPVAERAAKFHNTLVEMLCAVAATAGEEHVFLSGGVFQNCRLTEAAASKLRQQGFQAHSHGSVPPNDGGIALGQIYYARCMAASGVLTEEGGSLCV</sequence>
<dbReference type="EMBL" id="CP047491">
    <property type="protein sequence ID" value="QHQ39095.1"/>
    <property type="molecule type" value="Genomic_DNA"/>
</dbReference>
<dbReference type="SUPFAM" id="SSF53067">
    <property type="entry name" value="Actin-like ATPase domain"/>
    <property type="match status" value="1"/>
</dbReference>
<dbReference type="EC" id="6.2.-.-" evidence="9"/>
<dbReference type="InterPro" id="IPR043129">
    <property type="entry name" value="ATPase_NBD"/>
</dbReference>
<dbReference type="InterPro" id="IPR017968">
    <property type="entry name" value="Acylphosphatase_CS"/>
</dbReference>
<evidence type="ECO:0000256" key="7">
    <source>
        <dbReference type="ARBA" id="ARBA00048220"/>
    </source>
</evidence>
<protein>
    <recommendedName>
        <fullName evidence="8 9">Carbamoyltransferase HypF</fullName>
        <ecNumber evidence="9">6.2.-.-</ecNumber>
    </recommendedName>
</protein>
<dbReference type="SUPFAM" id="SSF55821">
    <property type="entry name" value="YrdC/RibB"/>
    <property type="match status" value="1"/>
</dbReference>
<evidence type="ECO:0000256" key="3">
    <source>
        <dbReference type="ARBA" id="ARBA00022598"/>
    </source>
</evidence>
<evidence type="ECO:0000313" key="15">
    <source>
        <dbReference type="Proteomes" id="UP000464675"/>
    </source>
</evidence>
<evidence type="ECO:0000256" key="9">
    <source>
        <dbReference type="PIRNR" id="PIRNR006256"/>
    </source>
</evidence>
<keyword evidence="10" id="KW-0378">Hydrolase</keyword>
<evidence type="ECO:0000256" key="8">
    <source>
        <dbReference type="ARBA" id="ARBA00072168"/>
    </source>
</evidence>
<evidence type="ECO:0000259" key="12">
    <source>
        <dbReference type="PROSITE" id="PS51163"/>
    </source>
</evidence>
<dbReference type="GO" id="GO:0003998">
    <property type="term" value="F:acylphosphatase activity"/>
    <property type="evidence" value="ECO:0007669"/>
    <property type="project" value="UniProtKB-EC"/>
</dbReference>
<evidence type="ECO:0000256" key="2">
    <source>
        <dbReference type="ARBA" id="ARBA00008097"/>
    </source>
</evidence>
<proteinExistence type="inferred from homology"/>
<organism evidence="13 16">
    <name type="scientific">Microbulbifer hydrolyticus</name>
    <dbReference type="NCBI Taxonomy" id="48074"/>
    <lineage>
        <taxon>Bacteria</taxon>
        <taxon>Pseudomonadati</taxon>
        <taxon>Pseudomonadota</taxon>
        <taxon>Gammaproteobacteria</taxon>
        <taxon>Cellvibrionales</taxon>
        <taxon>Microbulbiferaceae</taxon>
        <taxon>Microbulbifer</taxon>
    </lineage>
</organism>
<evidence type="ECO:0000313" key="16">
    <source>
        <dbReference type="Proteomes" id="UP000563601"/>
    </source>
</evidence>
<dbReference type="Proteomes" id="UP000563601">
    <property type="component" value="Unassembled WGS sequence"/>
</dbReference>
<dbReference type="PANTHER" id="PTHR42959">
    <property type="entry name" value="CARBAMOYLTRANSFERASE"/>
    <property type="match status" value="1"/>
</dbReference>
<dbReference type="Gene3D" id="3.90.870.50">
    <property type="match status" value="1"/>
</dbReference>
<dbReference type="GO" id="GO:0051604">
    <property type="term" value="P:protein maturation"/>
    <property type="evidence" value="ECO:0007669"/>
    <property type="project" value="TreeGrafter"/>
</dbReference>
<dbReference type="EMBL" id="JACHHR010000001">
    <property type="protein sequence ID" value="MBB5210421.1"/>
    <property type="molecule type" value="Genomic_DNA"/>
</dbReference>
<dbReference type="Pfam" id="PF07503">
    <property type="entry name" value="zf-HYPF"/>
    <property type="match status" value="2"/>
</dbReference>
<evidence type="ECO:0000259" key="11">
    <source>
        <dbReference type="PROSITE" id="PS51160"/>
    </source>
</evidence>
<reference evidence="13 16" key="2">
    <citation type="submission" date="2020-08" db="EMBL/GenBank/DDBJ databases">
        <title>Genomic Encyclopedia of Type Strains, Phase IV (KMG-IV): sequencing the most valuable type-strain genomes for metagenomic binning, comparative biology and taxonomic classification.</title>
        <authorList>
            <person name="Goeker M."/>
        </authorList>
    </citation>
    <scope>NUCLEOTIDE SEQUENCE [LARGE SCALE GENOMIC DNA]</scope>
    <source>
        <strain evidence="13 16">DSM 11525</strain>
    </source>
</reference>
<dbReference type="GO" id="GO:0003725">
    <property type="term" value="F:double-stranded RNA binding"/>
    <property type="evidence" value="ECO:0007669"/>
    <property type="project" value="InterPro"/>
</dbReference>
<evidence type="ECO:0000313" key="14">
    <source>
        <dbReference type="EMBL" id="QHQ39095.1"/>
    </source>
</evidence>
<dbReference type="Proteomes" id="UP000464675">
    <property type="component" value="Chromosome"/>
</dbReference>
<feature type="active site" evidence="10">
    <location>
        <position position="41"/>
    </location>
</feature>
<comment type="catalytic activity">
    <reaction evidence="7 9">
        <text>C-terminal L-cysteinyl-[HypE protein] + carbamoyl phosphate + ATP + H2O = C-terminal S-carboxamide-L-cysteinyl-[HypE protein] + AMP + phosphate + diphosphate + H(+)</text>
        <dbReference type="Rhea" id="RHEA:55636"/>
        <dbReference type="Rhea" id="RHEA-COMP:14247"/>
        <dbReference type="Rhea" id="RHEA-COMP:14392"/>
        <dbReference type="ChEBI" id="CHEBI:15377"/>
        <dbReference type="ChEBI" id="CHEBI:15378"/>
        <dbReference type="ChEBI" id="CHEBI:30616"/>
        <dbReference type="ChEBI" id="CHEBI:33019"/>
        <dbReference type="ChEBI" id="CHEBI:43474"/>
        <dbReference type="ChEBI" id="CHEBI:58228"/>
        <dbReference type="ChEBI" id="CHEBI:76913"/>
        <dbReference type="ChEBI" id="CHEBI:139126"/>
        <dbReference type="ChEBI" id="CHEBI:456215"/>
    </reaction>
</comment>
<dbReference type="RefSeq" id="WP_161858421.1">
    <property type="nucleotide sequence ID" value="NZ_CP047491.1"/>
</dbReference>
<name>A0A6P1TBI3_9GAMM</name>
<dbReference type="GO" id="GO:0016743">
    <property type="term" value="F:carboxyl- or carbamoyltransferase activity"/>
    <property type="evidence" value="ECO:0007669"/>
    <property type="project" value="UniProtKB-UniRule"/>
</dbReference>
<dbReference type="PROSITE" id="PS51160">
    <property type="entry name" value="ACYLPHOSPHATASE_3"/>
    <property type="match status" value="1"/>
</dbReference>
<dbReference type="PROSITE" id="PS00150">
    <property type="entry name" value="ACYLPHOSPHATASE_1"/>
    <property type="match status" value="1"/>
</dbReference>
<dbReference type="Gene3D" id="3.30.420.360">
    <property type="match status" value="1"/>
</dbReference>
<dbReference type="InterPro" id="IPR041440">
    <property type="entry name" value="HypF_C"/>
</dbReference>
<dbReference type="GO" id="GO:0008270">
    <property type="term" value="F:zinc ion binding"/>
    <property type="evidence" value="ECO:0007669"/>
    <property type="project" value="UniProtKB-KW"/>
</dbReference>
<comment type="similarity">
    <text evidence="2 9">Belongs to the carbamoyltransferase HypF family.</text>
</comment>